<organism evidence="2">
    <name type="scientific">Oryza barthii</name>
    <dbReference type="NCBI Taxonomy" id="65489"/>
    <lineage>
        <taxon>Eukaryota</taxon>
        <taxon>Viridiplantae</taxon>
        <taxon>Streptophyta</taxon>
        <taxon>Embryophyta</taxon>
        <taxon>Tracheophyta</taxon>
        <taxon>Spermatophyta</taxon>
        <taxon>Magnoliopsida</taxon>
        <taxon>Liliopsida</taxon>
        <taxon>Poales</taxon>
        <taxon>Poaceae</taxon>
        <taxon>BOP clade</taxon>
        <taxon>Oryzoideae</taxon>
        <taxon>Oryzeae</taxon>
        <taxon>Oryzinae</taxon>
        <taxon>Oryza</taxon>
    </lineage>
</organism>
<name>A0A0D3F6T9_9ORYZ</name>
<dbReference type="PaxDb" id="65489-OBART02G21750.1"/>
<dbReference type="EnsemblPlants" id="OBART02G21750.1">
    <property type="protein sequence ID" value="OBART02G21750.1"/>
    <property type="gene ID" value="OBART02G21750"/>
</dbReference>
<reference evidence="2" key="2">
    <citation type="submission" date="2015-03" db="UniProtKB">
        <authorList>
            <consortium name="EnsemblPlants"/>
        </authorList>
    </citation>
    <scope>IDENTIFICATION</scope>
</reference>
<reference evidence="2" key="1">
    <citation type="journal article" date="2009" name="Rice">
        <title>De Novo Next Generation Sequencing of Plant Genomes.</title>
        <authorList>
            <person name="Rounsley S."/>
            <person name="Marri P.R."/>
            <person name="Yu Y."/>
            <person name="He R."/>
            <person name="Sisneros N."/>
            <person name="Goicoechea J.L."/>
            <person name="Lee S.J."/>
            <person name="Angelova A."/>
            <person name="Kudrna D."/>
            <person name="Luo M."/>
            <person name="Affourtit J."/>
            <person name="Desany B."/>
            <person name="Knight J."/>
            <person name="Niazi F."/>
            <person name="Egholm M."/>
            <person name="Wing R.A."/>
        </authorList>
    </citation>
    <scope>NUCLEOTIDE SEQUENCE [LARGE SCALE GENOMIC DNA]</scope>
    <source>
        <strain evidence="2">cv. IRGC 105608</strain>
    </source>
</reference>
<evidence type="ECO:0000313" key="3">
    <source>
        <dbReference type="Proteomes" id="UP000026960"/>
    </source>
</evidence>
<protein>
    <submittedName>
        <fullName evidence="2">Uncharacterized protein</fullName>
    </submittedName>
</protein>
<accession>A0A0D3F6T9</accession>
<feature type="region of interest" description="Disordered" evidence="1">
    <location>
        <begin position="1"/>
        <end position="55"/>
    </location>
</feature>
<evidence type="ECO:0000256" key="1">
    <source>
        <dbReference type="SAM" id="MobiDB-lite"/>
    </source>
</evidence>
<keyword evidence="3" id="KW-1185">Reference proteome</keyword>
<dbReference type="HOGENOM" id="CLU_2577802_0_0_1"/>
<sequence length="81" mass="8584">MADRSSGGILPCRSSARSHGTTRRQGVGGRRWVPCRSGGDAASIRPSSDNNVAEGWQRRGDEALGEWLLLASMEIKGSAVS</sequence>
<dbReference type="AlphaFoldDB" id="A0A0D3F6T9"/>
<dbReference type="Proteomes" id="UP000026960">
    <property type="component" value="Chromosome 2"/>
</dbReference>
<proteinExistence type="predicted"/>
<dbReference type="Gramene" id="OBART02G21750.1">
    <property type="protein sequence ID" value="OBART02G21750.1"/>
    <property type="gene ID" value="OBART02G21750"/>
</dbReference>
<evidence type="ECO:0000313" key="2">
    <source>
        <dbReference type="EnsemblPlants" id="OBART02G21750.1"/>
    </source>
</evidence>